<sequence length="353" mass="38588">MAFFGDKTYLGAEIGTTTIKLVELIKSGKEIRLKNYGILETYGYLERFNNALQTSSLKALESEISAYLSIILQRAKIRSRNATVSLPAFSAFTTLIELPDIPEGELPSAMAFQAKQYVPLPIASVKLDYIKVGERTDENGLKLQQIFLVSIPNEQIDRYQKIFNGASLNLNALEVEGMSLARVLTKGIKEATMIVDLGARSTSFAVAKDGFLRFEAQTDFAGGSLTQALASGMNISPRRAEELKQQRGLLAAGAESELSTLMLPILDVIINEARRAKENFEKSYKEGITSLVLTGGGANLLGIEDYFTKQLAVKTVRANPFRNIIYPPEIEPIIKKSGPAFAVALGAAIRNLV</sequence>
<dbReference type="PANTHER" id="PTHR32432:SF3">
    <property type="entry name" value="ETHANOLAMINE UTILIZATION PROTEIN EUTJ"/>
    <property type="match status" value="1"/>
</dbReference>
<accession>A0A1G1ZWF7</accession>
<evidence type="ECO:0000313" key="1">
    <source>
        <dbReference type="EMBL" id="OGY68100.1"/>
    </source>
</evidence>
<reference evidence="1 2" key="1">
    <citation type="journal article" date="2016" name="Nat. Commun.">
        <title>Thousands of microbial genomes shed light on interconnected biogeochemical processes in an aquifer system.</title>
        <authorList>
            <person name="Anantharaman K."/>
            <person name="Brown C.T."/>
            <person name="Hug L.A."/>
            <person name="Sharon I."/>
            <person name="Castelle C.J."/>
            <person name="Probst A.J."/>
            <person name="Thomas B.C."/>
            <person name="Singh A."/>
            <person name="Wilkins M.J."/>
            <person name="Karaoz U."/>
            <person name="Brodie E.L."/>
            <person name="Williams K.H."/>
            <person name="Hubbard S.S."/>
            <person name="Banfield J.F."/>
        </authorList>
    </citation>
    <scope>NUCLEOTIDE SEQUENCE [LARGE SCALE GENOMIC DNA]</scope>
</reference>
<dbReference type="SUPFAM" id="SSF53067">
    <property type="entry name" value="Actin-like ATPase domain"/>
    <property type="match status" value="2"/>
</dbReference>
<dbReference type="InterPro" id="IPR005883">
    <property type="entry name" value="PilM"/>
</dbReference>
<dbReference type="Pfam" id="PF11104">
    <property type="entry name" value="PilM_2"/>
    <property type="match status" value="1"/>
</dbReference>
<dbReference type="STRING" id="1798409.A3I24_02385"/>
<dbReference type="Gene3D" id="3.30.1490.300">
    <property type="match status" value="1"/>
</dbReference>
<organism evidence="1 2">
    <name type="scientific">Candidatus Harrisonbacteria bacterium RIFCSPLOWO2_02_FULL_41_13b</name>
    <dbReference type="NCBI Taxonomy" id="1798409"/>
    <lineage>
        <taxon>Bacteria</taxon>
        <taxon>Candidatus Harrisoniibacteriota</taxon>
    </lineage>
</organism>
<proteinExistence type="predicted"/>
<dbReference type="EMBL" id="MHJL01000007">
    <property type="protein sequence ID" value="OGY68100.1"/>
    <property type="molecule type" value="Genomic_DNA"/>
</dbReference>
<dbReference type="InterPro" id="IPR050696">
    <property type="entry name" value="FtsA/MreB"/>
</dbReference>
<protein>
    <recommendedName>
        <fullName evidence="3">SHS2 domain-containing protein</fullName>
    </recommendedName>
</protein>
<dbReference type="Proteomes" id="UP000177690">
    <property type="component" value="Unassembled WGS sequence"/>
</dbReference>
<comment type="caution">
    <text evidence="1">The sequence shown here is derived from an EMBL/GenBank/DDBJ whole genome shotgun (WGS) entry which is preliminary data.</text>
</comment>
<dbReference type="AlphaFoldDB" id="A0A1G1ZWF7"/>
<dbReference type="CDD" id="cd24049">
    <property type="entry name" value="ASKHA_NBD_PilM"/>
    <property type="match status" value="1"/>
</dbReference>
<evidence type="ECO:0000313" key="2">
    <source>
        <dbReference type="Proteomes" id="UP000177690"/>
    </source>
</evidence>
<dbReference type="Gene3D" id="3.30.420.40">
    <property type="match status" value="2"/>
</dbReference>
<dbReference type="PIRSF" id="PIRSF019169">
    <property type="entry name" value="PilM"/>
    <property type="match status" value="1"/>
</dbReference>
<gene>
    <name evidence="1" type="ORF">A3I24_02385</name>
</gene>
<evidence type="ECO:0008006" key="3">
    <source>
        <dbReference type="Google" id="ProtNLM"/>
    </source>
</evidence>
<dbReference type="InterPro" id="IPR043129">
    <property type="entry name" value="ATPase_NBD"/>
</dbReference>
<dbReference type="NCBIfam" id="TIGR01175">
    <property type="entry name" value="pilM"/>
    <property type="match status" value="1"/>
</dbReference>
<dbReference type="PANTHER" id="PTHR32432">
    <property type="entry name" value="CELL DIVISION PROTEIN FTSA-RELATED"/>
    <property type="match status" value="1"/>
</dbReference>
<name>A0A1G1ZWF7_9BACT</name>